<organism evidence="2">
    <name type="scientific">Photinus pyralis</name>
    <name type="common">Common eastern firefly</name>
    <name type="synonym">Lampyris pyralis</name>
    <dbReference type="NCBI Taxonomy" id="7054"/>
    <lineage>
        <taxon>Eukaryota</taxon>
        <taxon>Metazoa</taxon>
        <taxon>Ecdysozoa</taxon>
        <taxon>Arthropoda</taxon>
        <taxon>Hexapoda</taxon>
        <taxon>Insecta</taxon>
        <taxon>Pterygota</taxon>
        <taxon>Neoptera</taxon>
        <taxon>Endopterygota</taxon>
        <taxon>Coleoptera</taxon>
        <taxon>Polyphaga</taxon>
        <taxon>Elateriformia</taxon>
        <taxon>Elateroidea</taxon>
        <taxon>Lampyridae</taxon>
        <taxon>Lampyrinae</taxon>
        <taxon>Photinus</taxon>
    </lineage>
</organism>
<evidence type="ECO:0000313" key="3">
    <source>
        <dbReference type="EMBL" id="KAB0792703.1"/>
    </source>
</evidence>
<reference evidence="3" key="3">
    <citation type="submission" date="2019-08" db="EMBL/GenBank/DDBJ databases">
        <authorList>
            <consortium name="Photinus pyralis genome working group"/>
            <person name="Fallon T.R."/>
            <person name="Sander Lower S.E."/>
            <person name="Weng J.-K."/>
        </authorList>
    </citation>
    <scope>NUCLEOTIDE SEQUENCE</scope>
    <source>
        <strain evidence="3">1611_PpyrPB1</strain>
        <tissue evidence="3">Whole body</tissue>
    </source>
</reference>
<dbReference type="InParanoid" id="A0A1Y1N398"/>
<evidence type="ECO:0000256" key="1">
    <source>
        <dbReference type="SAM" id="SignalP"/>
    </source>
</evidence>
<feature type="chain" id="PRO_5036029917" evidence="1">
    <location>
        <begin position="17"/>
        <end position="145"/>
    </location>
</feature>
<evidence type="ECO:0000313" key="2">
    <source>
        <dbReference type="EMBL" id="JAV91898.1"/>
    </source>
</evidence>
<keyword evidence="4" id="KW-1185">Reference proteome</keyword>
<reference evidence="2" key="1">
    <citation type="journal article" date="2016" name="Sci. Rep.">
        <title>Molecular characterization of firefly nuptial gifts: a multi-omics approach sheds light on postcopulatory sexual selection.</title>
        <authorList>
            <person name="Al-Wathiqui N."/>
            <person name="Fallon T.R."/>
            <person name="South A."/>
            <person name="Weng J.K."/>
            <person name="Lewis S.M."/>
        </authorList>
    </citation>
    <scope>NUCLEOTIDE SEQUENCE</scope>
</reference>
<dbReference type="EMBL" id="VVIM01000010">
    <property type="protein sequence ID" value="KAB0792703.1"/>
    <property type="molecule type" value="Genomic_DNA"/>
</dbReference>
<dbReference type="AlphaFoldDB" id="A0A1Y1N398"/>
<accession>A0A1Y1N398</accession>
<name>A0A1Y1N398_PHOPY</name>
<evidence type="ECO:0000313" key="4">
    <source>
        <dbReference type="Proteomes" id="UP000327044"/>
    </source>
</evidence>
<dbReference type="Proteomes" id="UP000327044">
    <property type="component" value="Unassembled WGS sequence"/>
</dbReference>
<proteinExistence type="predicted"/>
<keyword evidence="1" id="KW-0732">Signal</keyword>
<protein>
    <submittedName>
        <fullName evidence="2">Uncharacterized protein</fullName>
    </submittedName>
</protein>
<feature type="signal peptide" evidence="1">
    <location>
        <begin position="1"/>
        <end position="16"/>
    </location>
</feature>
<reference evidence="3 4" key="2">
    <citation type="journal article" date="2018" name="Elife">
        <title>Firefly genomes illuminate parallel origins of bioluminescence in beetles.</title>
        <authorList>
            <person name="Fallon T.R."/>
            <person name="Lower S.E."/>
            <person name="Chang C.H."/>
            <person name="Bessho-Uehara M."/>
            <person name="Martin G.J."/>
            <person name="Bewick A.J."/>
            <person name="Behringer M."/>
            <person name="Debat H.J."/>
            <person name="Wong I."/>
            <person name="Day J.C."/>
            <person name="Suvorov A."/>
            <person name="Silva C.J."/>
            <person name="Stanger-Hall K.F."/>
            <person name="Hall D.W."/>
            <person name="Schmitz R.J."/>
            <person name="Nelson D.R."/>
            <person name="Lewis S.M."/>
            <person name="Shigenobu S."/>
            <person name="Bybee S.M."/>
            <person name="Larracuente A.M."/>
            <person name="Oba Y."/>
            <person name="Weng J.K."/>
        </authorList>
    </citation>
    <scope>NUCLEOTIDE SEQUENCE [LARGE SCALE GENOMIC DNA]</scope>
    <source>
        <strain evidence="3">1611_PpyrPB1</strain>
        <tissue evidence="3">Whole body</tissue>
    </source>
</reference>
<gene>
    <name evidence="3" type="ORF">PPYR_14662</name>
</gene>
<sequence length="145" mass="15797">MRAILCFLGCLLLVDARPSWDILEGDGHVSSNIRDCHGLQCPAGTVGCSKSSETSADSKTVMATIQCEDIHGKVLNSVTKTYANPHAGTHVSSFSFTGEYSVNGGQMVGHDSGFMHSTNLQPDYRYNKDRDGHGNHWDMVETFDD</sequence>
<dbReference type="OrthoDB" id="6765526at2759"/>
<dbReference type="EMBL" id="GEZM01015086">
    <property type="protein sequence ID" value="JAV91898.1"/>
    <property type="molecule type" value="Transcribed_RNA"/>
</dbReference>